<dbReference type="RefSeq" id="WP_171298484.1">
    <property type="nucleotide sequence ID" value="NZ_CP087098.1"/>
</dbReference>
<name>A0A7Y3T0I5_9CLOT</name>
<organism evidence="2 3">
    <name type="scientific">Clostridium estertheticum</name>
    <dbReference type="NCBI Taxonomy" id="238834"/>
    <lineage>
        <taxon>Bacteria</taxon>
        <taxon>Bacillati</taxon>
        <taxon>Bacillota</taxon>
        <taxon>Clostridia</taxon>
        <taxon>Eubacteriales</taxon>
        <taxon>Clostridiaceae</taxon>
        <taxon>Clostridium</taxon>
    </lineage>
</organism>
<reference evidence="2 3" key="1">
    <citation type="submission" date="2020-05" db="EMBL/GenBank/DDBJ databases">
        <title>Complete genome of Clostridium estertheticum subspecies estertheticum, isolated from Vacuum packed lamb meat from New Zealand imported to Switzerland.</title>
        <authorList>
            <person name="Wambui J."/>
            <person name="Stevens M.J.A."/>
            <person name="Stephan R."/>
        </authorList>
    </citation>
    <scope>NUCLEOTIDE SEQUENCE [LARGE SCALE GENOMIC DNA]</scope>
    <source>
        <strain evidence="2 3">CEST001</strain>
    </source>
</reference>
<keyword evidence="1" id="KW-0812">Transmembrane</keyword>
<dbReference type="EMBL" id="JABEYB010000016">
    <property type="protein sequence ID" value="NNU77872.1"/>
    <property type="molecule type" value="Genomic_DNA"/>
</dbReference>
<gene>
    <name evidence="2" type="ORF">HLQ16_18225</name>
</gene>
<dbReference type="AlphaFoldDB" id="A0A7Y3T0I5"/>
<dbReference type="Proteomes" id="UP000531659">
    <property type="component" value="Unassembled WGS sequence"/>
</dbReference>
<keyword evidence="1" id="KW-1133">Transmembrane helix</keyword>
<proteinExistence type="predicted"/>
<sequence length="65" mass="7278">MLKILFSMNILIITIALFLWIIGMRSFKKDGYSKKGIKYILQGTIITGICLIIGSILLVPIFFAA</sequence>
<evidence type="ECO:0000256" key="1">
    <source>
        <dbReference type="SAM" id="Phobius"/>
    </source>
</evidence>
<accession>A0A7Y3T0I5</accession>
<keyword evidence="1" id="KW-0472">Membrane</keyword>
<protein>
    <submittedName>
        <fullName evidence="2">Uncharacterized protein</fullName>
    </submittedName>
</protein>
<feature type="transmembrane region" description="Helical" evidence="1">
    <location>
        <begin position="39"/>
        <end position="63"/>
    </location>
</feature>
<evidence type="ECO:0000313" key="2">
    <source>
        <dbReference type="EMBL" id="NNU77872.1"/>
    </source>
</evidence>
<comment type="caution">
    <text evidence="2">The sequence shown here is derived from an EMBL/GenBank/DDBJ whole genome shotgun (WGS) entry which is preliminary data.</text>
</comment>
<feature type="transmembrane region" description="Helical" evidence="1">
    <location>
        <begin position="6"/>
        <end position="27"/>
    </location>
</feature>
<evidence type="ECO:0000313" key="3">
    <source>
        <dbReference type="Proteomes" id="UP000531659"/>
    </source>
</evidence>